<feature type="coiled-coil region" evidence="1">
    <location>
        <begin position="280"/>
        <end position="307"/>
    </location>
</feature>
<sequence>MFIQLLGKYGASSRLLHKVREVTEDRPGSMPGVDADRTAGSYRTQPSGRRLGAMLSSIAGADPDLLEPMSGERVRYQTLGAAILLSTITATVLFVIVLSSFLGVNVVAASVLGLLWGAVILNFDRWMATVDLSVERRRNLLLHTVPRLMIGVVIGITTSSLLILAVFRPAIDAQLAIRPNLLGRTPGLLDRLEALEQLSAAQPAVQLGRWSLVVLIIALDSAPILVVLALRLRAGAYETTVSLRERFSPTRWGLDNMHQEVRRRGASSGTEPDSDPARELAAMAARIEELAAEIDRAEEKATAEIIDLDTRRRRAG</sequence>
<dbReference type="Pfam" id="PF14362">
    <property type="entry name" value="DUF4407"/>
    <property type="match status" value="2"/>
</dbReference>
<evidence type="ECO:0000313" key="4">
    <source>
        <dbReference type="EMBL" id="MBD3142447.1"/>
    </source>
</evidence>
<keyword evidence="5" id="KW-1185">Reference proteome</keyword>
<keyword evidence="3" id="KW-1133">Transmembrane helix</keyword>
<dbReference type="EMBL" id="JACXRZ010000003">
    <property type="protein sequence ID" value="MBD3142447.1"/>
    <property type="molecule type" value="Genomic_DNA"/>
</dbReference>
<gene>
    <name evidence="4" type="ORF">IEQ31_04515</name>
</gene>
<proteinExistence type="predicted"/>
<evidence type="ECO:0000313" key="5">
    <source>
        <dbReference type="Proteomes" id="UP000653231"/>
    </source>
</evidence>
<feature type="transmembrane region" description="Helical" evidence="3">
    <location>
        <begin position="79"/>
        <end position="101"/>
    </location>
</feature>
<dbReference type="InterPro" id="IPR025519">
    <property type="entry name" value="DUF4407"/>
</dbReference>
<evidence type="ECO:0000256" key="2">
    <source>
        <dbReference type="SAM" id="MobiDB-lite"/>
    </source>
</evidence>
<keyword evidence="3" id="KW-0472">Membrane</keyword>
<reference evidence="4 5" key="1">
    <citation type="submission" date="2020-09" db="EMBL/GenBank/DDBJ databases">
        <title>Actinomycete isolated from the Camponotus japonicus Mayr.</title>
        <authorList>
            <person name="Gong X."/>
        </authorList>
    </citation>
    <scope>NUCLEOTIDE SEQUENCE [LARGE SCALE GENOMIC DNA]</scope>
    <source>
        <strain evidence="4 5">2C-HV3</strain>
    </source>
</reference>
<keyword evidence="1" id="KW-0175">Coiled coil</keyword>
<accession>A0ABR8KUL3</accession>
<evidence type="ECO:0000256" key="3">
    <source>
        <dbReference type="SAM" id="Phobius"/>
    </source>
</evidence>
<feature type="transmembrane region" description="Helical" evidence="3">
    <location>
        <begin position="107"/>
        <end position="127"/>
    </location>
</feature>
<evidence type="ECO:0000256" key="1">
    <source>
        <dbReference type="SAM" id="Coils"/>
    </source>
</evidence>
<keyword evidence="3" id="KW-0812">Transmembrane</keyword>
<name>A0ABR8KUL3_9ACTN</name>
<feature type="transmembrane region" description="Helical" evidence="3">
    <location>
        <begin position="210"/>
        <end position="230"/>
    </location>
</feature>
<protein>
    <submittedName>
        <fullName evidence="4">DUF4407 domain-containing protein</fullName>
    </submittedName>
</protein>
<feature type="transmembrane region" description="Helical" evidence="3">
    <location>
        <begin position="148"/>
        <end position="171"/>
    </location>
</feature>
<organism evidence="4 5">
    <name type="scientific">Microbispora bryophytorum subsp. camponoti</name>
    <dbReference type="NCBI Taxonomy" id="1677852"/>
    <lineage>
        <taxon>Bacteria</taxon>
        <taxon>Bacillati</taxon>
        <taxon>Actinomycetota</taxon>
        <taxon>Actinomycetes</taxon>
        <taxon>Streptosporangiales</taxon>
        <taxon>Streptosporangiaceae</taxon>
        <taxon>Microbispora</taxon>
    </lineage>
</organism>
<dbReference type="Proteomes" id="UP000653231">
    <property type="component" value="Unassembled WGS sequence"/>
</dbReference>
<comment type="caution">
    <text evidence="4">The sequence shown here is derived from an EMBL/GenBank/DDBJ whole genome shotgun (WGS) entry which is preliminary data.</text>
</comment>
<dbReference type="RefSeq" id="WP_191050253.1">
    <property type="nucleotide sequence ID" value="NZ_JACXRZ010000003.1"/>
</dbReference>
<feature type="region of interest" description="Disordered" evidence="2">
    <location>
        <begin position="258"/>
        <end position="278"/>
    </location>
</feature>